<sequence>MIPIAASQASRSAADTSWVTGLAVQLDRDPCAGRAYEVRGADAAPGRAEITIPTVSAHAAAAGRPMSHGRELRRARDGSRAIGSLSMDARVRSRTAESADERSARGAGSRPRSAGVDEWTMMVPNVLVERE</sequence>
<reference evidence="2 3" key="1">
    <citation type="submission" date="2017-04" db="EMBL/GenBank/DDBJ databases">
        <title>Comparative genome analysis of Subtercola boreus.</title>
        <authorList>
            <person name="Cho Y.-J."/>
            <person name="Cho A."/>
            <person name="Kim O.-S."/>
            <person name="Lee J.-I."/>
        </authorList>
    </citation>
    <scope>NUCLEOTIDE SEQUENCE [LARGE SCALE GENOMIC DNA]</scope>
    <source>
        <strain evidence="2 3">P27444</strain>
    </source>
</reference>
<dbReference type="EMBL" id="NBXA01000020">
    <property type="protein sequence ID" value="RFA13059.1"/>
    <property type="molecule type" value="Genomic_DNA"/>
</dbReference>
<feature type="region of interest" description="Disordered" evidence="1">
    <location>
        <begin position="58"/>
        <end position="119"/>
    </location>
</feature>
<evidence type="ECO:0000313" key="3">
    <source>
        <dbReference type="Proteomes" id="UP000256709"/>
    </source>
</evidence>
<gene>
    <name evidence="2" type="ORF">B7R21_09480</name>
</gene>
<accession>A0A3E0VU75</accession>
<comment type="caution">
    <text evidence="2">The sequence shown here is derived from an EMBL/GenBank/DDBJ whole genome shotgun (WGS) entry which is preliminary data.</text>
</comment>
<feature type="compositionally biased region" description="Low complexity" evidence="1">
    <location>
        <begin position="105"/>
        <end position="114"/>
    </location>
</feature>
<name>A0A3E0VU75_9MICO</name>
<organism evidence="2 3">
    <name type="scientific">Subtercola boreus</name>
    <dbReference type="NCBI Taxonomy" id="120213"/>
    <lineage>
        <taxon>Bacteria</taxon>
        <taxon>Bacillati</taxon>
        <taxon>Actinomycetota</taxon>
        <taxon>Actinomycetes</taxon>
        <taxon>Micrococcales</taxon>
        <taxon>Microbacteriaceae</taxon>
        <taxon>Subtercola</taxon>
    </lineage>
</organism>
<feature type="compositionally biased region" description="Basic and acidic residues" evidence="1">
    <location>
        <begin position="89"/>
        <end position="104"/>
    </location>
</feature>
<evidence type="ECO:0000313" key="2">
    <source>
        <dbReference type="EMBL" id="RFA13059.1"/>
    </source>
</evidence>
<dbReference type="Proteomes" id="UP000256709">
    <property type="component" value="Unassembled WGS sequence"/>
</dbReference>
<proteinExistence type="predicted"/>
<evidence type="ECO:0000256" key="1">
    <source>
        <dbReference type="SAM" id="MobiDB-lite"/>
    </source>
</evidence>
<dbReference type="AlphaFoldDB" id="A0A3E0VU75"/>
<protein>
    <submittedName>
        <fullName evidence="2">Uncharacterized protein</fullName>
    </submittedName>
</protein>
<feature type="compositionally biased region" description="Basic and acidic residues" evidence="1">
    <location>
        <begin position="68"/>
        <end position="79"/>
    </location>
</feature>